<organism evidence="1 2">
    <name type="scientific">Rangifer tarandus platyrhynchus</name>
    <name type="common">Svalbard reindeer</name>
    <dbReference type="NCBI Taxonomy" id="3082113"/>
    <lineage>
        <taxon>Eukaryota</taxon>
        <taxon>Metazoa</taxon>
        <taxon>Chordata</taxon>
        <taxon>Craniata</taxon>
        <taxon>Vertebrata</taxon>
        <taxon>Euteleostomi</taxon>
        <taxon>Mammalia</taxon>
        <taxon>Eutheria</taxon>
        <taxon>Laurasiatheria</taxon>
        <taxon>Artiodactyla</taxon>
        <taxon>Ruminantia</taxon>
        <taxon>Pecora</taxon>
        <taxon>Cervidae</taxon>
        <taxon>Odocoileinae</taxon>
        <taxon>Rangifer</taxon>
    </lineage>
</organism>
<proteinExistence type="predicted"/>
<evidence type="ECO:0000313" key="2">
    <source>
        <dbReference type="Proteomes" id="UP001162501"/>
    </source>
</evidence>
<sequence>MPAVNSCNPACPLCDGRSRFLILPPPEATPAPLQLLESGVPSLWPPWRGKIHAPHQLDYEGFSGRDVAVAQHILSWQAVSLSFTNLVKQHLTLRLFRKSHR</sequence>
<evidence type="ECO:0000313" key="1">
    <source>
        <dbReference type="EMBL" id="CAN0000231.1"/>
    </source>
</evidence>
<reference evidence="1" key="1">
    <citation type="submission" date="2023-05" db="EMBL/GenBank/DDBJ databases">
        <authorList>
            <consortium name="ELIXIR-Norway"/>
        </authorList>
    </citation>
    <scope>NUCLEOTIDE SEQUENCE</scope>
</reference>
<protein>
    <submittedName>
        <fullName evidence="1">Uncharacterized protein</fullName>
    </submittedName>
</protein>
<name>A0AC59YV04_RANTA</name>
<reference evidence="1" key="2">
    <citation type="submission" date="2025-03" db="EMBL/GenBank/DDBJ databases">
        <authorList>
            <consortium name="ELIXIR-Norway"/>
            <consortium name="Elixir Norway"/>
        </authorList>
    </citation>
    <scope>NUCLEOTIDE SEQUENCE</scope>
</reference>
<accession>A0AC59YV04</accession>
<dbReference type="Proteomes" id="UP001162501">
    <property type="component" value="Chromosome 20"/>
</dbReference>
<gene>
    <name evidence="1" type="ORF">MRATA1EN22A_LOCUS10550</name>
</gene>
<dbReference type="EMBL" id="OX596104">
    <property type="protein sequence ID" value="CAN0000231.1"/>
    <property type="molecule type" value="Genomic_DNA"/>
</dbReference>